<protein>
    <submittedName>
        <fullName evidence="1">Uncharacterized protein</fullName>
    </submittedName>
</protein>
<name>X0XZE9_9ZZZZ</name>
<reference evidence="1" key="1">
    <citation type="journal article" date="2014" name="Front. Microbiol.">
        <title>High frequency of phylogenetically diverse reductive dehalogenase-homologous genes in deep subseafloor sedimentary metagenomes.</title>
        <authorList>
            <person name="Kawai M."/>
            <person name="Futagami T."/>
            <person name="Toyoda A."/>
            <person name="Takaki Y."/>
            <person name="Nishi S."/>
            <person name="Hori S."/>
            <person name="Arai W."/>
            <person name="Tsubouchi T."/>
            <person name="Morono Y."/>
            <person name="Uchiyama I."/>
            <person name="Ito T."/>
            <person name="Fujiyama A."/>
            <person name="Inagaki F."/>
            <person name="Takami H."/>
        </authorList>
    </citation>
    <scope>NUCLEOTIDE SEQUENCE</scope>
    <source>
        <strain evidence="1">Expedition CK06-06</strain>
    </source>
</reference>
<sequence length="78" mass="9612">DIVILKSMPDIYFIEFFEDFLLRKMMTEPNEYVNWPPALKLFYQFLHEKGYLDNPEEIIMKIDRLEPYFIEVLKKQFS</sequence>
<feature type="non-terminal residue" evidence="1">
    <location>
        <position position="1"/>
    </location>
</feature>
<comment type="caution">
    <text evidence="1">The sequence shown here is derived from an EMBL/GenBank/DDBJ whole genome shotgun (WGS) entry which is preliminary data.</text>
</comment>
<organism evidence="1">
    <name type="scientific">marine sediment metagenome</name>
    <dbReference type="NCBI Taxonomy" id="412755"/>
    <lineage>
        <taxon>unclassified sequences</taxon>
        <taxon>metagenomes</taxon>
        <taxon>ecological metagenomes</taxon>
    </lineage>
</organism>
<proteinExistence type="predicted"/>
<accession>X0XZE9</accession>
<dbReference type="AlphaFoldDB" id="X0XZE9"/>
<evidence type="ECO:0000313" key="1">
    <source>
        <dbReference type="EMBL" id="GAG48770.1"/>
    </source>
</evidence>
<dbReference type="EMBL" id="BARS01058482">
    <property type="protein sequence ID" value="GAG48770.1"/>
    <property type="molecule type" value="Genomic_DNA"/>
</dbReference>
<gene>
    <name evidence="1" type="ORF">S01H1_85261</name>
</gene>